<dbReference type="GO" id="GO:0008193">
    <property type="term" value="F:tRNA guanylyltransferase activity"/>
    <property type="evidence" value="ECO:0007669"/>
    <property type="project" value="UniProtKB-EC"/>
</dbReference>
<comment type="catalytic activity">
    <reaction evidence="14">
        <text>a 5'-end ribonucleotide-tRNA(His) + GTP + ATP + H2O = a 5'-end phospho-guanosine-ribonucleotide-tRNA(His) + AMP + 2 diphosphate + H(+)</text>
        <dbReference type="Rhea" id="RHEA:54564"/>
        <dbReference type="Rhea" id="RHEA-COMP:14193"/>
        <dbReference type="Rhea" id="RHEA-COMP:14917"/>
        <dbReference type="ChEBI" id="CHEBI:15377"/>
        <dbReference type="ChEBI" id="CHEBI:15378"/>
        <dbReference type="ChEBI" id="CHEBI:30616"/>
        <dbReference type="ChEBI" id="CHEBI:33019"/>
        <dbReference type="ChEBI" id="CHEBI:37565"/>
        <dbReference type="ChEBI" id="CHEBI:138282"/>
        <dbReference type="ChEBI" id="CHEBI:141847"/>
        <dbReference type="ChEBI" id="CHEBI:456215"/>
        <dbReference type="EC" id="2.7.7.79"/>
    </reaction>
</comment>
<sequence>MANSKYEYVKSFELQDNLLPQTWIVLRIDGCHFHNFVIKKSSTFHQRRASKIVSLMVSFFSSTYVMKWHKFFPHKELQYPPSFDGRVVCYPSTSILRDYLAWRQVDCHINNQYNTCFWMLVKSGKSATEAQNILKGTQTQEKNELLFQQFGINYNTLPAVFRKGSCIFKEEVEEVVKCTEAGDPIKRRRRKIVVQHCDIIGKNLWDEHPYLLSDK</sequence>
<organism evidence="17">
    <name type="scientific">Picea sitchensis</name>
    <name type="common">Sitka spruce</name>
    <name type="synonym">Pinus sitchensis</name>
    <dbReference type="NCBI Taxonomy" id="3332"/>
    <lineage>
        <taxon>Eukaryota</taxon>
        <taxon>Viridiplantae</taxon>
        <taxon>Streptophyta</taxon>
        <taxon>Embryophyta</taxon>
        <taxon>Tracheophyta</taxon>
        <taxon>Spermatophyta</taxon>
        <taxon>Pinopsida</taxon>
        <taxon>Pinidae</taxon>
        <taxon>Conifers I</taxon>
        <taxon>Pinales</taxon>
        <taxon>Pinaceae</taxon>
        <taxon>Picea</taxon>
    </lineage>
</organism>
<evidence type="ECO:0000259" key="16">
    <source>
        <dbReference type="Pfam" id="PF14413"/>
    </source>
</evidence>
<evidence type="ECO:0000256" key="10">
    <source>
        <dbReference type="ARBA" id="ARBA00022741"/>
    </source>
</evidence>
<keyword evidence="8" id="KW-0548">Nucleotidyltransferase</keyword>
<protein>
    <recommendedName>
        <fullName evidence="5">tRNA(His) guanylyltransferase</fullName>
        <ecNumber evidence="5">2.7.7.79</ecNumber>
    </recommendedName>
</protein>
<reference evidence="17" key="1">
    <citation type="submission" date="2010-04" db="EMBL/GenBank/DDBJ databases">
        <authorList>
            <person name="Reid K.E."/>
            <person name="Liao N."/>
            <person name="Chan S."/>
            <person name="Docking R."/>
            <person name="Taylor G."/>
            <person name="Moore R."/>
            <person name="Mayo M."/>
            <person name="Munro S."/>
            <person name="King J."/>
            <person name="Yanchuk A."/>
            <person name="Holt R."/>
            <person name="Jones S."/>
            <person name="Marra M."/>
            <person name="Ritland C.E."/>
            <person name="Ritland K."/>
            <person name="Bohlmann J."/>
        </authorList>
    </citation>
    <scope>NUCLEOTIDE SEQUENCE</scope>
    <source>
        <tissue evidence="17">Bud</tissue>
    </source>
</reference>
<evidence type="ECO:0000313" key="17">
    <source>
        <dbReference type="EMBL" id="ADE77821.1"/>
    </source>
</evidence>
<evidence type="ECO:0000256" key="4">
    <source>
        <dbReference type="ARBA" id="ARBA00010113"/>
    </source>
</evidence>
<proteinExistence type="evidence at transcript level"/>
<comment type="similarity">
    <text evidence="4">Belongs to the tRNA(His) guanylyltransferase family.</text>
</comment>
<feature type="domain" description="Thg1 C-terminal" evidence="16">
    <location>
        <begin position="95"/>
        <end position="201"/>
    </location>
</feature>
<dbReference type="Pfam" id="PF04446">
    <property type="entry name" value="Thg1"/>
    <property type="match status" value="1"/>
</dbReference>
<dbReference type="PANTHER" id="PTHR12729">
    <property type="entry name" value="TRNA(HIS) GUANYLYLTRANSFERASE-RELATED"/>
    <property type="match status" value="1"/>
</dbReference>
<dbReference type="Gene3D" id="3.30.70.3000">
    <property type="match status" value="2"/>
</dbReference>
<evidence type="ECO:0000256" key="8">
    <source>
        <dbReference type="ARBA" id="ARBA00022695"/>
    </source>
</evidence>
<dbReference type="GO" id="GO:0005654">
    <property type="term" value="C:nucleoplasm"/>
    <property type="evidence" value="ECO:0007669"/>
    <property type="project" value="UniProtKB-ARBA"/>
</dbReference>
<keyword evidence="11" id="KW-0460">Magnesium</keyword>
<dbReference type="EC" id="2.7.7.79" evidence="5"/>
<evidence type="ECO:0000256" key="6">
    <source>
        <dbReference type="ARBA" id="ARBA00022679"/>
    </source>
</evidence>
<comment type="cofactor">
    <cofactor evidence="1">
        <name>Mg(2+)</name>
        <dbReference type="ChEBI" id="CHEBI:18420"/>
    </cofactor>
</comment>
<keyword evidence="10" id="KW-0547">Nucleotide-binding</keyword>
<dbReference type="GO" id="GO:0006400">
    <property type="term" value="P:tRNA modification"/>
    <property type="evidence" value="ECO:0007669"/>
    <property type="project" value="InterPro"/>
</dbReference>
<dbReference type="InterPro" id="IPR025845">
    <property type="entry name" value="Thg1_C_dom"/>
</dbReference>
<dbReference type="InterPro" id="IPR007537">
    <property type="entry name" value="tRNAHis_GuaTrfase_Thg1"/>
</dbReference>
<evidence type="ECO:0000256" key="7">
    <source>
        <dbReference type="ARBA" id="ARBA00022694"/>
    </source>
</evidence>
<dbReference type="InterPro" id="IPR024956">
    <property type="entry name" value="tRNAHis_GuaTrfase_cat"/>
</dbReference>
<name>D5AE52_PICSI</name>
<evidence type="ECO:0000256" key="13">
    <source>
        <dbReference type="ARBA" id="ARBA00023242"/>
    </source>
</evidence>
<keyword evidence="13" id="KW-0539">Nucleus</keyword>
<keyword evidence="12" id="KW-0342">GTP-binding</keyword>
<dbReference type="GO" id="GO:0000287">
    <property type="term" value="F:magnesium ion binding"/>
    <property type="evidence" value="ECO:0007669"/>
    <property type="project" value="InterPro"/>
</dbReference>
<evidence type="ECO:0000256" key="3">
    <source>
        <dbReference type="ARBA" id="ARBA00004123"/>
    </source>
</evidence>
<dbReference type="EMBL" id="BT124580">
    <property type="protein sequence ID" value="ADE77821.1"/>
    <property type="molecule type" value="mRNA"/>
</dbReference>
<dbReference type="FunFam" id="3.30.70.3000:FF:000002">
    <property type="entry name" value="tRNA(His) guanylyltransferase 1"/>
    <property type="match status" value="1"/>
</dbReference>
<evidence type="ECO:0000256" key="1">
    <source>
        <dbReference type="ARBA" id="ARBA00001946"/>
    </source>
</evidence>
<feature type="domain" description="tRNAHis guanylyltransferase catalytic" evidence="15">
    <location>
        <begin position="35"/>
        <end position="91"/>
    </location>
</feature>
<keyword evidence="6" id="KW-0808">Transferase</keyword>
<comment type="function">
    <text evidence="2">Adds a GMP to the 5'-end of tRNA(His) after transcription and RNase P cleavage.</text>
</comment>
<keyword evidence="9" id="KW-0479">Metal-binding</keyword>
<keyword evidence="7" id="KW-0819">tRNA processing</keyword>
<evidence type="ECO:0000256" key="11">
    <source>
        <dbReference type="ARBA" id="ARBA00022842"/>
    </source>
</evidence>
<evidence type="ECO:0000256" key="5">
    <source>
        <dbReference type="ARBA" id="ARBA00012511"/>
    </source>
</evidence>
<dbReference type="AlphaFoldDB" id="D5AE52"/>
<dbReference type="Pfam" id="PF14413">
    <property type="entry name" value="Thg1C"/>
    <property type="match status" value="1"/>
</dbReference>
<comment type="subcellular location">
    <subcellularLocation>
        <location evidence="3">Nucleus</location>
    </subcellularLocation>
</comment>
<dbReference type="PANTHER" id="PTHR12729:SF6">
    <property type="entry name" value="TRNA(HIS) GUANYLYLTRANSFERASE-RELATED"/>
    <property type="match status" value="1"/>
</dbReference>
<dbReference type="InterPro" id="IPR038469">
    <property type="entry name" value="tRNAHis_GuaTrfase_Thg1_sf"/>
</dbReference>
<evidence type="ECO:0000256" key="14">
    <source>
        <dbReference type="ARBA" id="ARBA00047281"/>
    </source>
</evidence>
<evidence type="ECO:0000256" key="2">
    <source>
        <dbReference type="ARBA" id="ARBA00002939"/>
    </source>
</evidence>
<accession>D5AE52</accession>
<evidence type="ECO:0000259" key="15">
    <source>
        <dbReference type="Pfam" id="PF04446"/>
    </source>
</evidence>
<dbReference type="OMA" id="DGCHFHN"/>
<dbReference type="GO" id="GO:0005525">
    <property type="term" value="F:GTP binding"/>
    <property type="evidence" value="ECO:0007669"/>
    <property type="project" value="UniProtKB-KW"/>
</dbReference>
<evidence type="ECO:0000256" key="12">
    <source>
        <dbReference type="ARBA" id="ARBA00023134"/>
    </source>
</evidence>
<evidence type="ECO:0000256" key="9">
    <source>
        <dbReference type="ARBA" id="ARBA00022723"/>
    </source>
</evidence>